<comment type="catalytic activity">
    <reaction evidence="1">
        <text>(R)-pantothenate + ATP = (R)-4'-phosphopantothenate + ADP + H(+)</text>
        <dbReference type="Rhea" id="RHEA:16373"/>
        <dbReference type="ChEBI" id="CHEBI:10986"/>
        <dbReference type="ChEBI" id="CHEBI:15378"/>
        <dbReference type="ChEBI" id="CHEBI:29032"/>
        <dbReference type="ChEBI" id="CHEBI:30616"/>
        <dbReference type="ChEBI" id="CHEBI:456216"/>
        <dbReference type="EC" id="2.7.1.33"/>
    </reaction>
</comment>
<evidence type="ECO:0000256" key="11">
    <source>
        <dbReference type="ARBA" id="ARBA00060870"/>
    </source>
</evidence>
<accession>A0A8T0I080</accession>
<comment type="subcellular location">
    <subcellularLocation>
        <location evidence="2">Cytoplasm</location>
    </subcellularLocation>
</comment>
<keyword evidence="14" id="KW-1185">Reference proteome</keyword>
<evidence type="ECO:0000256" key="12">
    <source>
        <dbReference type="SAM" id="MobiDB-lite"/>
    </source>
</evidence>
<comment type="pathway">
    <text evidence="3">Cofactor biosynthesis; coenzyme A biosynthesis; CoA from (R)-pantothenate: step 1/5.</text>
</comment>
<dbReference type="Pfam" id="PF03630">
    <property type="entry name" value="Fumble"/>
    <property type="match status" value="2"/>
</dbReference>
<dbReference type="EC" id="2.7.1.33" evidence="4"/>
<dbReference type="PANTHER" id="PTHR12280:SF30">
    <property type="entry name" value="FUMBLE"/>
    <property type="match status" value="1"/>
</dbReference>
<name>A0A8T0I080_CERPU</name>
<dbReference type="Proteomes" id="UP000822688">
    <property type="component" value="Chromosome 5"/>
</dbReference>
<evidence type="ECO:0000256" key="6">
    <source>
        <dbReference type="ARBA" id="ARBA00022679"/>
    </source>
</evidence>
<dbReference type="PANTHER" id="PTHR12280">
    <property type="entry name" value="PANTOTHENATE KINASE"/>
    <property type="match status" value="1"/>
</dbReference>
<evidence type="ECO:0000256" key="2">
    <source>
        <dbReference type="ARBA" id="ARBA00004496"/>
    </source>
</evidence>
<feature type="region of interest" description="Disordered" evidence="12">
    <location>
        <begin position="82"/>
        <end position="175"/>
    </location>
</feature>
<comment type="caution">
    <text evidence="13">The sequence shown here is derived from an EMBL/GenBank/DDBJ whole genome shotgun (WGS) entry which is preliminary data.</text>
</comment>
<gene>
    <name evidence="13" type="ORF">KC19_5G110500</name>
</gene>
<evidence type="ECO:0000256" key="9">
    <source>
        <dbReference type="ARBA" id="ARBA00022840"/>
    </source>
</evidence>
<keyword evidence="7" id="KW-0547">Nucleotide-binding</keyword>
<dbReference type="GO" id="GO:0004594">
    <property type="term" value="F:pantothenate kinase activity"/>
    <property type="evidence" value="ECO:0007669"/>
    <property type="project" value="UniProtKB-EC"/>
</dbReference>
<evidence type="ECO:0000256" key="1">
    <source>
        <dbReference type="ARBA" id="ARBA00001206"/>
    </source>
</evidence>
<dbReference type="CDD" id="cd24122">
    <property type="entry name" value="ASKHA_NBD_PanK-II_Pank1-like"/>
    <property type="match status" value="1"/>
</dbReference>
<dbReference type="InterPro" id="IPR043129">
    <property type="entry name" value="ATPase_NBD"/>
</dbReference>
<evidence type="ECO:0000313" key="14">
    <source>
        <dbReference type="Proteomes" id="UP000822688"/>
    </source>
</evidence>
<keyword evidence="8" id="KW-0418">Kinase</keyword>
<sequence>MSEAGSSRMTTWKAQAPAALIVPSSLGESVPLHMTPQPESLLSPADSSFLKGASALARFGLDIGGTLCKVVFFEPVVTPEVQASAPAETPKSRLSRTSFVDDDVETPSLEADDASCSNGYHENRTSSGATTVESLEYEGNEDSSMFKRSKPTPRVLNAKADGSKKEHSSRQARKMWVSSHDPVHIPGRGTLYFKCFETWKMEEFLALTKEHSLVKKGRALGATGGGARKFKDQFLQIAGLHLERADELHSLVRGIDFLARHAHHESFEFPLGSFQGGAIQRPLKEMTSDEEDLHEDRRDFRSSNSQNHSESNDDANGEEAQGTNLNGSVLATSGNGRLEGTEALYPYLVVNIGSGVSILRVDAPESFERVGGTSLGGSTFLGLASALTGCTTFEEAINLATEGDSTQIDMLVGDIYGGDYTEMGLAATTVASSFGKLVQPGRREAAMKTPQHLAKAVLLMVTNNIGSIAMLHARAAGVRQIMFTGSFLHENQLAMRLLAVAMEFWSKGNIKAVFLRHEGHAGAMGALLSTLDPLNPIDNLVLDASCSH</sequence>
<dbReference type="FunFam" id="3.30.420.40:FF:000025">
    <property type="entry name" value="pantothenate kinase 2, mitochondrial"/>
    <property type="match status" value="1"/>
</dbReference>
<keyword evidence="5" id="KW-0963">Cytoplasm</keyword>
<dbReference type="GO" id="GO:0005524">
    <property type="term" value="F:ATP binding"/>
    <property type="evidence" value="ECO:0007669"/>
    <property type="project" value="UniProtKB-KW"/>
</dbReference>
<evidence type="ECO:0000256" key="8">
    <source>
        <dbReference type="ARBA" id="ARBA00022777"/>
    </source>
</evidence>
<evidence type="ECO:0000256" key="4">
    <source>
        <dbReference type="ARBA" id="ARBA00012102"/>
    </source>
</evidence>
<keyword evidence="6" id="KW-0808">Transferase</keyword>
<dbReference type="Gene3D" id="3.30.420.510">
    <property type="match status" value="1"/>
</dbReference>
<proteinExistence type="inferred from homology"/>
<reference evidence="13" key="1">
    <citation type="submission" date="2020-06" db="EMBL/GenBank/DDBJ databases">
        <title>WGS assembly of Ceratodon purpureus strain R40.</title>
        <authorList>
            <person name="Carey S.B."/>
            <person name="Jenkins J."/>
            <person name="Shu S."/>
            <person name="Lovell J.T."/>
            <person name="Sreedasyam A."/>
            <person name="Maumus F."/>
            <person name="Tiley G.P."/>
            <person name="Fernandez-Pozo N."/>
            <person name="Barry K."/>
            <person name="Chen C."/>
            <person name="Wang M."/>
            <person name="Lipzen A."/>
            <person name="Daum C."/>
            <person name="Saski C.A."/>
            <person name="Payton A.C."/>
            <person name="Mcbreen J.C."/>
            <person name="Conrad R.E."/>
            <person name="Kollar L.M."/>
            <person name="Olsson S."/>
            <person name="Huttunen S."/>
            <person name="Landis J.B."/>
            <person name="Wickett N.J."/>
            <person name="Johnson M.G."/>
            <person name="Rensing S.A."/>
            <person name="Grimwood J."/>
            <person name="Schmutz J."/>
            <person name="Mcdaniel S.F."/>
        </authorList>
    </citation>
    <scope>NUCLEOTIDE SEQUENCE</scope>
    <source>
        <strain evidence="13">R40</strain>
    </source>
</reference>
<evidence type="ECO:0000256" key="3">
    <source>
        <dbReference type="ARBA" id="ARBA00005225"/>
    </source>
</evidence>
<feature type="compositionally biased region" description="Acidic residues" evidence="12">
    <location>
        <begin position="100"/>
        <end position="113"/>
    </location>
</feature>
<keyword evidence="9" id="KW-0067">ATP-binding</keyword>
<evidence type="ECO:0000313" key="13">
    <source>
        <dbReference type="EMBL" id="KAG0576824.1"/>
    </source>
</evidence>
<dbReference type="InterPro" id="IPR004567">
    <property type="entry name" value="Type_II_PanK"/>
</dbReference>
<organism evidence="13 14">
    <name type="scientific">Ceratodon purpureus</name>
    <name type="common">Fire moss</name>
    <name type="synonym">Dicranum purpureum</name>
    <dbReference type="NCBI Taxonomy" id="3225"/>
    <lineage>
        <taxon>Eukaryota</taxon>
        <taxon>Viridiplantae</taxon>
        <taxon>Streptophyta</taxon>
        <taxon>Embryophyta</taxon>
        <taxon>Bryophyta</taxon>
        <taxon>Bryophytina</taxon>
        <taxon>Bryopsida</taxon>
        <taxon>Dicranidae</taxon>
        <taxon>Pseudoditrichales</taxon>
        <taxon>Ditrichaceae</taxon>
        <taxon>Ceratodon</taxon>
    </lineage>
</organism>
<dbReference type="GO" id="GO:0005634">
    <property type="term" value="C:nucleus"/>
    <property type="evidence" value="ECO:0007669"/>
    <property type="project" value="TreeGrafter"/>
</dbReference>
<keyword evidence="10" id="KW-0173">Coenzyme A biosynthesis</keyword>
<dbReference type="GO" id="GO:0015937">
    <property type="term" value="P:coenzyme A biosynthetic process"/>
    <property type="evidence" value="ECO:0007669"/>
    <property type="project" value="UniProtKB-KW"/>
</dbReference>
<feature type="region of interest" description="Disordered" evidence="12">
    <location>
        <begin position="286"/>
        <end position="328"/>
    </location>
</feature>
<dbReference type="GO" id="GO:0005829">
    <property type="term" value="C:cytosol"/>
    <property type="evidence" value="ECO:0007669"/>
    <property type="project" value="TreeGrafter"/>
</dbReference>
<evidence type="ECO:0000256" key="10">
    <source>
        <dbReference type="ARBA" id="ARBA00022993"/>
    </source>
</evidence>
<protein>
    <recommendedName>
        <fullName evidence="4">pantothenate kinase</fullName>
        <ecNumber evidence="4">2.7.1.33</ecNumber>
    </recommendedName>
</protein>
<comment type="similarity">
    <text evidence="11">Belongs to the type II pantothenate kinase family.</text>
</comment>
<dbReference type="SUPFAM" id="SSF53067">
    <property type="entry name" value="Actin-like ATPase domain"/>
    <property type="match status" value="2"/>
</dbReference>
<dbReference type="NCBIfam" id="TIGR00555">
    <property type="entry name" value="panK_eukar"/>
    <property type="match status" value="1"/>
</dbReference>
<feature type="compositionally biased region" description="Polar residues" evidence="12">
    <location>
        <begin position="115"/>
        <end position="133"/>
    </location>
</feature>
<dbReference type="AlphaFoldDB" id="A0A8T0I080"/>
<evidence type="ECO:0000256" key="7">
    <source>
        <dbReference type="ARBA" id="ARBA00022741"/>
    </source>
</evidence>
<dbReference type="EMBL" id="CM026425">
    <property type="protein sequence ID" value="KAG0576824.1"/>
    <property type="molecule type" value="Genomic_DNA"/>
</dbReference>
<evidence type="ECO:0000256" key="5">
    <source>
        <dbReference type="ARBA" id="ARBA00022490"/>
    </source>
</evidence>
<dbReference type="Gene3D" id="3.30.420.40">
    <property type="match status" value="1"/>
</dbReference>